<evidence type="ECO:0000256" key="1">
    <source>
        <dbReference type="SAM" id="MobiDB-lite"/>
    </source>
</evidence>
<reference evidence="2 3" key="1">
    <citation type="journal article" date="2018" name="Front. Plant Sci.">
        <title>Red Clover (Trifolium pratense) and Zigzag Clover (T. medium) - A Picture of Genomic Similarities and Differences.</title>
        <authorList>
            <person name="Dluhosova J."/>
            <person name="Istvanek J."/>
            <person name="Nedelnik J."/>
            <person name="Repkova J."/>
        </authorList>
    </citation>
    <scope>NUCLEOTIDE SEQUENCE [LARGE SCALE GENOMIC DNA]</scope>
    <source>
        <strain evidence="3">cv. 10/8</strain>
        <tissue evidence="2">Leaf</tissue>
    </source>
</reference>
<protein>
    <submittedName>
        <fullName evidence="2">Uncharacterized protein</fullName>
    </submittedName>
</protein>
<feature type="non-terminal residue" evidence="2">
    <location>
        <position position="45"/>
    </location>
</feature>
<name>A0A392QXU2_9FABA</name>
<comment type="caution">
    <text evidence="2">The sequence shown here is derived from an EMBL/GenBank/DDBJ whole genome shotgun (WGS) entry which is preliminary data.</text>
</comment>
<accession>A0A392QXU2</accession>
<sequence>MNLVDVLDFNQTWRTNIDEELQWRTKERNMEDEEDEDEGVEEEEH</sequence>
<organism evidence="2 3">
    <name type="scientific">Trifolium medium</name>
    <dbReference type="NCBI Taxonomy" id="97028"/>
    <lineage>
        <taxon>Eukaryota</taxon>
        <taxon>Viridiplantae</taxon>
        <taxon>Streptophyta</taxon>
        <taxon>Embryophyta</taxon>
        <taxon>Tracheophyta</taxon>
        <taxon>Spermatophyta</taxon>
        <taxon>Magnoliopsida</taxon>
        <taxon>eudicotyledons</taxon>
        <taxon>Gunneridae</taxon>
        <taxon>Pentapetalae</taxon>
        <taxon>rosids</taxon>
        <taxon>fabids</taxon>
        <taxon>Fabales</taxon>
        <taxon>Fabaceae</taxon>
        <taxon>Papilionoideae</taxon>
        <taxon>50 kb inversion clade</taxon>
        <taxon>NPAAA clade</taxon>
        <taxon>Hologalegina</taxon>
        <taxon>IRL clade</taxon>
        <taxon>Trifolieae</taxon>
        <taxon>Trifolium</taxon>
    </lineage>
</organism>
<evidence type="ECO:0000313" key="2">
    <source>
        <dbReference type="EMBL" id="MCI28085.1"/>
    </source>
</evidence>
<dbReference type="AlphaFoldDB" id="A0A392QXU2"/>
<evidence type="ECO:0000313" key="3">
    <source>
        <dbReference type="Proteomes" id="UP000265520"/>
    </source>
</evidence>
<dbReference type="Proteomes" id="UP000265520">
    <property type="component" value="Unassembled WGS sequence"/>
</dbReference>
<proteinExistence type="predicted"/>
<dbReference type="EMBL" id="LXQA010163466">
    <property type="protein sequence ID" value="MCI28085.1"/>
    <property type="molecule type" value="Genomic_DNA"/>
</dbReference>
<feature type="compositionally biased region" description="Acidic residues" evidence="1">
    <location>
        <begin position="30"/>
        <end position="45"/>
    </location>
</feature>
<feature type="region of interest" description="Disordered" evidence="1">
    <location>
        <begin position="25"/>
        <end position="45"/>
    </location>
</feature>
<keyword evidence="3" id="KW-1185">Reference proteome</keyword>